<dbReference type="EMBL" id="JBHTKL010000005">
    <property type="protein sequence ID" value="MFD1020521.1"/>
    <property type="molecule type" value="Genomic_DNA"/>
</dbReference>
<keyword evidence="1" id="KW-0449">Lipoprotein</keyword>
<proteinExistence type="predicted"/>
<protein>
    <submittedName>
        <fullName evidence="1">Kinase-associated lipoprotein B</fullName>
    </submittedName>
</protein>
<comment type="caution">
    <text evidence="1">The sequence shown here is derived from an EMBL/GenBank/DDBJ whole genome shotgun (WGS) entry which is preliminary data.</text>
</comment>
<name>A0ABW3L360_9BACI</name>
<organism evidence="1 2">
    <name type="scientific">Thalassobacillus hwangdonensis</name>
    <dbReference type="NCBI Taxonomy" id="546108"/>
    <lineage>
        <taxon>Bacteria</taxon>
        <taxon>Bacillati</taxon>
        <taxon>Bacillota</taxon>
        <taxon>Bacilli</taxon>
        <taxon>Bacillales</taxon>
        <taxon>Bacillaceae</taxon>
        <taxon>Thalassobacillus</taxon>
    </lineage>
</organism>
<evidence type="ECO:0000313" key="1">
    <source>
        <dbReference type="EMBL" id="MFD1020521.1"/>
    </source>
</evidence>
<dbReference type="SUPFAM" id="SSF141251">
    <property type="entry name" value="Kinase-associated protein B-like"/>
    <property type="match status" value="1"/>
</dbReference>
<dbReference type="Gene3D" id="2.30.30.430">
    <property type="entry name" value="Kinase associated protein B domain"/>
    <property type="match status" value="1"/>
</dbReference>
<reference evidence="2" key="1">
    <citation type="journal article" date="2019" name="Int. J. Syst. Evol. Microbiol.">
        <title>The Global Catalogue of Microorganisms (GCM) 10K type strain sequencing project: providing services to taxonomists for standard genome sequencing and annotation.</title>
        <authorList>
            <consortium name="The Broad Institute Genomics Platform"/>
            <consortium name="The Broad Institute Genome Sequencing Center for Infectious Disease"/>
            <person name="Wu L."/>
            <person name="Ma J."/>
        </authorList>
    </citation>
    <scope>NUCLEOTIDE SEQUENCE [LARGE SCALE GENOMIC DNA]</scope>
    <source>
        <strain evidence="2">CCUG 56607</strain>
    </source>
</reference>
<keyword evidence="1" id="KW-0418">Kinase</keyword>
<dbReference type="RefSeq" id="WP_386062284.1">
    <property type="nucleotide sequence ID" value="NZ_JBHTKL010000005.1"/>
</dbReference>
<gene>
    <name evidence="1" type="ORF">ACFQ2J_15135</name>
</gene>
<accession>A0ABW3L360</accession>
<dbReference type="Proteomes" id="UP001596990">
    <property type="component" value="Unassembled WGS sequence"/>
</dbReference>
<sequence>MSNIQIGDHVIAHYKSGSYIAKVIEDRDPNYLVEVHAVEKHPMQGDLHNPGKTEGVFFHQRKALSHREKANVSKQAVKAFDGEVPAYEDSLQASIDKLKEKLKRRDSEFNDQALDQLESLEAQYFPNK</sequence>
<keyword evidence="2" id="KW-1185">Reference proteome</keyword>
<evidence type="ECO:0000313" key="2">
    <source>
        <dbReference type="Proteomes" id="UP001596990"/>
    </source>
</evidence>
<dbReference type="InterPro" id="IPR038080">
    <property type="entry name" value="KapB_sf"/>
</dbReference>
<keyword evidence="1" id="KW-0808">Transferase</keyword>
<dbReference type="Pfam" id="PF08810">
    <property type="entry name" value="KapB"/>
    <property type="match status" value="1"/>
</dbReference>
<dbReference type="InterPro" id="IPR014916">
    <property type="entry name" value="KapB"/>
</dbReference>
<dbReference type="GO" id="GO:0016301">
    <property type="term" value="F:kinase activity"/>
    <property type="evidence" value="ECO:0007669"/>
    <property type="project" value="UniProtKB-KW"/>
</dbReference>
<dbReference type="SMART" id="SM01298">
    <property type="entry name" value="KapB"/>
    <property type="match status" value="1"/>
</dbReference>